<evidence type="ECO:0000313" key="2">
    <source>
        <dbReference type="Proteomes" id="UP000822688"/>
    </source>
</evidence>
<comment type="caution">
    <text evidence="1">The sequence shown here is derived from an EMBL/GenBank/DDBJ whole genome shotgun (WGS) entry which is preliminary data.</text>
</comment>
<reference evidence="1" key="1">
    <citation type="submission" date="2020-06" db="EMBL/GenBank/DDBJ databases">
        <title>WGS assembly of Ceratodon purpureus strain R40.</title>
        <authorList>
            <person name="Carey S.B."/>
            <person name="Jenkins J."/>
            <person name="Shu S."/>
            <person name="Lovell J.T."/>
            <person name="Sreedasyam A."/>
            <person name="Maumus F."/>
            <person name="Tiley G.P."/>
            <person name="Fernandez-Pozo N."/>
            <person name="Barry K."/>
            <person name="Chen C."/>
            <person name="Wang M."/>
            <person name="Lipzen A."/>
            <person name="Daum C."/>
            <person name="Saski C.A."/>
            <person name="Payton A.C."/>
            <person name="Mcbreen J.C."/>
            <person name="Conrad R.E."/>
            <person name="Kollar L.M."/>
            <person name="Olsson S."/>
            <person name="Huttunen S."/>
            <person name="Landis J.B."/>
            <person name="Wickett N.J."/>
            <person name="Johnson M.G."/>
            <person name="Rensing S.A."/>
            <person name="Grimwood J."/>
            <person name="Schmutz J."/>
            <person name="Mcdaniel S.F."/>
        </authorList>
    </citation>
    <scope>NUCLEOTIDE SEQUENCE</scope>
    <source>
        <strain evidence="1">R40</strain>
    </source>
</reference>
<gene>
    <name evidence="1" type="ORF">KC19_VG109500</name>
</gene>
<evidence type="ECO:0000313" key="1">
    <source>
        <dbReference type="EMBL" id="KAG0572603.1"/>
    </source>
</evidence>
<dbReference type="Proteomes" id="UP000822688">
    <property type="component" value="Chromosome V"/>
</dbReference>
<keyword evidence="2" id="KW-1185">Reference proteome</keyword>
<accession>A0A8T0HPS1</accession>
<sequence length="100" mass="11108">MAKDFSLYRSKRSCIAPALQVWPSISSLPCSSFLLVHVVVPKLVVVVVKLMCAINVEEAPPSSSLNSPSIPGSLYKAIASECRRWRKWYEFCLLISVLVP</sequence>
<name>A0A8T0HPS1_CERPU</name>
<dbReference type="EMBL" id="CM026426">
    <property type="protein sequence ID" value="KAG0572603.1"/>
    <property type="molecule type" value="Genomic_DNA"/>
</dbReference>
<proteinExistence type="predicted"/>
<dbReference type="AlphaFoldDB" id="A0A8T0HPS1"/>
<protein>
    <submittedName>
        <fullName evidence="1">Uncharacterized protein</fullName>
    </submittedName>
</protein>
<organism evidence="1 2">
    <name type="scientific">Ceratodon purpureus</name>
    <name type="common">Fire moss</name>
    <name type="synonym">Dicranum purpureum</name>
    <dbReference type="NCBI Taxonomy" id="3225"/>
    <lineage>
        <taxon>Eukaryota</taxon>
        <taxon>Viridiplantae</taxon>
        <taxon>Streptophyta</taxon>
        <taxon>Embryophyta</taxon>
        <taxon>Bryophyta</taxon>
        <taxon>Bryophytina</taxon>
        <taxon>Bryopsida</taxon>
        <taxon>Dicranidae</taxon>
        <taxon>Pseudoditrichales</taxon>
        <taxon>Ditrichaceae</taxon>
        <taxon>Ceratodon</taxon>
    </lineage>
</organism>